<evidence type="ECO:0000313" key="2">
    <source>
        <dbReference type="Proteomes" id="UP000245802"/>
    </source>
</evidence>
<accession>A0A2Z3HDA0</accession>
<dbReference type="Proteomes" id="UP000245802">
    <property type="component" value="Chromosome"/>
</dbReference>
<dbReference type="EMBL" id="CP025958">
    <property type="protein sequence ID" value="AWM39250.1"/>
    <property type="molecule type" value="Genomic_DNA"/>
</dbReference>
<sequence length="98" mass="10567">MFGPALAVRFIRQVRQYESNAVVRGESFSEFVGCSGRAEAQLAGLHPEAQVLFLRHRLLPTACVGQRADEFGGSFVFFSTASVFLAADATAGLVTVRT</sequence>
<name>A0A2Z3HDA0_9BACT</name>
<keyword evidence="2" id="KW-1185">Reference proteome</keyword>
<reference evidence="1 2" key="1">
    <citation type="submission" date="2018-01" db="EMBL/GenBank/DDBJ databases">
        <title>G. obscuriglobus.</title>
        <authorList>
            <person name="Franke J."/>
            <person name="Blomberg W."/>
            <person name="Selmecki A."/>
        </authorList>
    </citation>
    <scope>NUCLEOTIDE SEQUENCE [LARGE SCALE GENOMIC DNA]</scope>
    <source>
        <strain evidence="1 2">DSM 5831</strain>
    </source>
</reference>
<evidence type="ECO:0000313" key="1">
    <source>
        <dbReference type="EMBL" id="AWM39250.1"/>
    </source>
</evidence>
<gene>
    <name evidence="1" type="ORF">C1280_21190</name>
</gene>
<dbReference type="KEGG" id="gog:C1280_21190"/>
<dbReference type="AlphaFoldDB" id="A0A2Z3HDA0"/>
<protein>
    <submittedName>
        <fullName evidence="1">Uncharacterized protein</fullName>
    </submittedName>
</protein>
<proteinExistence type="predicted"/>
<organism evidence="1 2">
    <name type="scientific">Gemmata obscuriglobus</name>
    <dbReference type="NCBI Taxonomy" id="114"/>
    <lineage>
        <taxon>Bacteria</taxon>
        <taxon>Pseudomonadati</taxon>
        <taxon>Planctomycetota</taxon>
        <taxon>Planctomycetia</taxon>
        <taxon>Gemmatales</taxon>
        <taxon>Gemmataceae</taxon>
        <taxon>Gemmata</taxon>
    </lineage>
</organism>